<gene>
    <name evidence="2" type="ORF">EZM97_07545</name>
</gene>
<dbReference type="EMBL" id="SJTG01000001">
    <property type="protein sequence ID" value="TCI13143.1"/>
    <property type="molecule type" value="Genomic_DNA"/>
</dbReference>
<evidence type="ECO:0000313" key="3">
    <source>
        <dbReference type="Proteomes" id="UP000291822"/>
    </source>
</evidence>
<dbReference type="AlphaFoldDB" id="A0A4R0YUN8"/>
<comment type="caution">
    <text evidence="2">The sequence shown here is derived from an EMBL/GenBank/DDBJ whole genome shotgun (WGS) entry which is preliminary data.</text>
</comment>
<organism evidence="2 3">
    <name type="scientific">Dyella soli</name>
    <dbReference type="NCBI Taxonomy" id="522319"/>
    <lineage>
        <taxon>Bacteria</taxon>
        <taxon>Pseudomonadati</taxon>
        <taxon>Pseudomonadota</taxon>
        <taxon>Gammaproteobacteria</taxon>
        <taxon>Lysobacterales</taxon>
        <taxon>Rhodanobacteraceae</taxon>
        <taxon>Dyella</taxon>
    </lineage>
</organism>
<feature type="region of interest" description="Disordered" evidence="1">
    <location>
        <begin position="1"/>
        <end position="28"/>
    </location>
</feature>
<dbReference type="Proteomes" id="UP000291822">
    <property type="component" value="Unassembled WGS sequence"/>
</dbReference>
<evidence type="ECO:0000313" key="2">
    <source>
        <dbReference type="EMBL" id="TCI13143.1"/>
    </source>
</evidence>
<sequence>MSDAPESVSSSSLMAPEPATAAQAPRQDGADTMAAALVDRGVWTQEQAATALAGIDAEPEEGGTLAPAFSAQRDSLELRGTLVSHGIDESTAGFFGEMFRKALANPPDEATKSAALAATVDYFRAEWGENTDTMNALAKSELALLTQSYPKLPELLEVSGLGNHPLIVRRLAQQGLDRAAKRKLGIG</sequence>
<protein>
    <submittedName>
        <fullName evidence="2">Uncharacterized protein</fullName>
    </submittedName>
</protein>
<name>A0A4R0YUN8_9GAMM</name>
<evidence type="ECO:0000256" key="1">
    <source>
        <dbReference type="SAM" id="MobiDB-lite"/>
    </source>
</evidence>
<keyword evidence="3" id="KW-1185">Reference proteome</keyword>
<accession>A0A4R0YUN8</accession>
<proteinExistence type="predicted"/>
<reference evidence="2 3" key="1">
    <citation type="submission" date="2019-02" db="EMBL/GenBank/DDBJ databases">
        <title>Dyella amyloliquefaciens sp. nov., isolated from forest soil.</title>
        <authorList>
            <person name="Gao Z.-H."/>
            <person name="Qiu L.-H."/>
        </authorList>
    </citation>
    <scope>NUCLEOTIDE SEQUENCE [LARGE SCALE GENOMIC DNA]</scope>
    <source>
        <strain evidence="2 3">KACC 12747</strain>
    </source>
</reference>